<dbReference type="AlphaFoldDB" id="A0AB38T267"/>
<feature type="transmembrane region" description="Helical" evidence="1">
    <location>
        <begin position="167"/>
        <end position="184"/>
    </location>
</feature>
<reference evidence="2 3" key="1">
    <citation type="journal article" date="2022" name="Microbiol. Resour. Announc.">
        <title>Complete Genome Sequence of Mesorhizobium ciceri Strain R30, a Rhizobium Used as a Commercial Inoculant for Chickpea in Argentina.</title>
        <authorList>
            <person name="Foresto E."/>
            <person name="Revale S."/>
            <person name="Primo E."/>
            <person name="Nievas F."/>
            <person name="Carezzano E."/>
            <person name="Puente M."/>
            <person name="Alzari P."/>
            <person name="Mart M."/>
            <person name="Ben-Assaya M."/>
            <person name="Mornico D."/>
            <person name="Santoro M."/>
            <person name="Mart F."/>
            <person name="Giordano W."/>
            <person name="Bogino P."/>
        </authorList>
    </citation>
    <scope>NUCLEOTIDE SEQUENCE [LARGE SCALE GENOMIC DNA]</scope>
    <source>
        <strain evidence="2 3">R30</strain>
    </source>
</reference>
<keyword evidence="1" id="KW-0472">Membrane</keyword>
<feature type="transmembrane region" description="Helical" evidence="1">
    <location>
        <begin position="218"/>
        <end position="238"/>
    </location>
</feature>
<evidence type="ECO:0000256" key="1">
    <source>
        <dbReference type="SAM" id="Phobius"/>
    </source>
</evidence>
<name>A0AB38T267_9HYPH</name>
<dbReference type="Proteomes" id="UP001060070">
    <property type="component" value="Chromosome"/>
</dbReference>
<keyword evidence="1" id="KW-0812">Transmembrane</keyword>
<feature type="transmembrane region" description="Helical" evidence="1">
    <location>
        <begin position="138"/>
        <end position="160"/>
    </location>
</feature>
<feature type="transmembrane region" description="Helical" evidence="1">
    <location>
        <begin position="396"/>
        <end position="414"/>
    </location>
</feature>
<keyword evidence="1" id="KW-1133">Transmembrane helix</keyword>
<dbReference type="EMBL" id="CP088147">
    <property type="protein sequence ID" value="UTU49045.1"/>
    <property type="molecule type" value="Genomic_DNA"/>
</dbReference>
<proteinExistence type="predicted"/>
<accession>A0AB38T267</accession>
<feature type="transmembrane region" description="Helical" evidence="1">
    <location>
        <begin position="23"/>
        <end position="44"/>
    </location>
</feature>
<feature type="transmembrane region" description="Helical" evidence="1">
    <location>
        <begin position="102"/>
        <end position="118"/>
    </location>
</feature>
<evidence type="ECO:0008006" key="4">
    <source>
        <dbReference type="Google" id="ProtNLM"/>
    </source>
</evidence>
<organism evidence="2 3">
    <name type="scientific">Mesorhizobium ciceri</name>
    <dbReference type="NCBI Taxonomy" id="39645"/>
    <lineage>
        <taxon>Bacteria</taxon>
        <taxon>Pseudomonadati</taxon>
        <taxon>Pseudomonadota</taxon>
        <taxon>Alphaproteobacteria</taxon>
        <taxon>Hyphomicrobiales</taxon>
        <taxon>Phyllobacteriaceae</taxon>
        <taxon>Mesorhizobium</taxon>
    </lineage>
</organism>
<keyword evidence="3" id="KW-1185">Reference proteome</keyword>
<feature type="transmembrane region" description="Helical" evidence="1">
    <location>
        <begin position="331"/>
        <end position="354"/>
    </location>
</feature>
<gene>
    <name evidence="2" type="ORF">LRP29_16130</name>
</gene>
<sequence length="428" mass="47559">MVFVLWAMVAMTTLILVARHNRVSVIAIGYIGLLAYSVPALIGYTRPINARGLVPYLEPASSGAIGVMAAAWLGFGLALLLLSSDADTAPPRHQLHLIRVTWFIRCALIISLACYAWMTNRAGLQWFAMERADIYGAVGGLISVVWRWVSGIGLLTSIYFDRFWGRGGRITQTILIVMVALNAIAGDRTVPVILAMAFSVVLMWEWPVTRAAFNWRMWCIGAATLAVVFFMKPFYLAYKRDLPFGVMLTSGSDPMAMVASWEAFGTHENIEGLIRTNTTYPWWNTVRDTLAQLLIQPSAFGFDSTGFNTVLQTQIFSQASYGLAGSLWGQAWAMGGVPIVIIFGLLYGLTLVMLHRASLQSRGMWFFFWIILGSVIGVYAHRNALENMLAQARQPLVGFMAIQILVWILLFGRFHKAVQLRPMASSRN</sequence>
<feature type="transmembrane region" description="Helical" evidence="1">
    <location>
        <begin position="190"/>
        <end position="206"/>
    </location>
</feature>
<dbReference type="RefSeq" id="WP_024501596.1">
    <property type="nucleotide sequence ID" value="NZ_CP088147.1"/>
</dbReference>
<evidence type="ECO:0000313" key="2">
    <source>
        <dbReference type="EMBL" id="UTU49045.1"/>
    </source>
</evidence>
<evidence type="ECO:0000313" key="3">
    <source>
        <dbReference type="Proteomes" id="UP001060070"/>
    </source>
</evidence>
<protein>
    <recommendedName>
        <fullName evidence="4">Oligosaccharide repeat unit polymerase</fullName>
    </recommendedName>
</protein>
<feature type="transmembrane region" description="Helical" evidence="1">
    <location>
        <begin position="64"/>
        <end position="82"/>
    </location>
</feature>
<feature type="transmembrane region" description="Helical" evidence="1">
    <location>
        <begin position="366"/>
        <end position="384"/>
    </location>
</feature>